<dbReference type="SUPFAM" id="SSF52540">
    <property type="entry name" value="P-loop containing nucleoside triphosphate hydrolases"/>
    <property type="match status" value="1"/>
</dbReference>
<dbReference type="PANTHER" id="PTHR32301">
    <property type="entry name" value="COUNTIN RECEPTOR CNR3-RELATED"/>
    <property type="match status" value="1"/>
</dbReference>
<dbReference type="InterPro" id="IPR053259">
    <property type="entry name" value="Golvesin-related_Golgi"/>
</dbReference>
<dbReference type="Proteomes" id="UP001516023">
    <property type="component" value="Unassembled WGS sequence"/>
</dbReference>
<gene>
    <name evidence="1" type="ORF">HJC23_013561</name>
</gene>
<evidence type="ECO:0000313" key="2">
    <source>
        <dbReference type="Proteomes" id="UP001516023"/>
    </source>
</evidence>
<evidence type="ECO:0000313" key="1">
    <source>
        <dbReference type="EMBL" id="KAL3785422.1"/>
    </source>
</evidence>
<keyword evidence="2" id="KW-1185">Reference proteome</keyword>
<dbReference type="Gene3D" id="3.40.50.300">
    <property type="entry name" value="P-loop containing nucleotide triphosphate hydrolases"/>
    <property type="match status" value="1"/>
</dbReference>
<comment type="caution">
    <text evidence="1">The sequence shown here is derived from an EMBL/GenBank/DDBJ whole genome shotgun (WGS) entry which is preliminary data.</text>
</comment>
<accession>A0ABD3PC91</accession>
<organism evidence="1 2">
    <name type="scientific">Cyclotella cryptica</name>
    <dbReference type="NCBI Taxonomy" id="29204"/>
    <lineage>
        <taxon>Eukaryota</taxon>
        <taxon>Sar</taxon>
        <taxon>Stramenopiles</taxon>
        <taxon>Ochrophyta</taxon>
        <taxon>Bacillariophyta</taxon>
        <taxon>Coscinodiscophyceae</taxon>
        <taxon>Thalassiosirophycidae</taxon>
        <taxon>Stephanodiscales</taxon>
        <taxon>Stephanodiscaceae</taxon>
        <taxon>Cyclotella</taxon>
    </lineage>
</organism>
<sequence length="363" mass="41878">MKYFSFSRHQRRPVAFASLLALAVYQYLNPISNFDIHQAVRRKMTQRKQEATSTGYTIYSAVGVPTVCSPNSHLRCIQETPERSDTILFWHIPKSGGTTAKRLYQCMGKKIAAKTHQFAISPSQTINVDTTILPGILQAREMGLVPSRAADMVVTHEVTAAVRYLFNPLNRGRALALFRHPIDRLVSKFYYLQIASWERGYRPHWKNMSLLQWAETEKNGPETNYLVQKLSGKEWEDPVTEADLPTAKQVLRDHVVVGLMDEMQESFRRFNIVMSATTDQGSERNLQERCMKELFHPEELGGMEKVVKNQNEHQTIAPGSHEWLVLARKNYLDMHIYSYIEMLFKEQKDIIDSYQVTEESFIS</sequence>
<protein>
    <recommendedName>
        <fullName evidence="3">Sulfotransferase</fullName>
    </recommendedName>
</protein>
<dbReference type="InterPro" id="IPR027417">
    <property type="entry name" value="P-loop_NTPase"/>
</dbReference>
<name>A0ABD3PC91_9STRA</name>
<dbReference type="PANTHER" id="PTHR32301:SF6">
    <property type="entry name" value="GOLVESIN-RELATED"/>
    <property type="match status" value="1"/>
</dbReference>
<reference evidence="1 2" key="1">
    <citation type="journal article" date="2020" name="G3 (Bethesda)">
        <title>Improved Reference Genome for Cyclotella cryptica CCMP332, a Model for Cell Wall Morphogenesis, Salinity Adaptation, and Lipid Production in Diatoms (Bacillariophyta).</title>
        <authorList>
            <person name="Roberts W.R."/>
            <person name="Downey K.M."/>
            <person name="Ruck E.C."/>
            <person name="Traller J.C."/>
            <person name="Alverson A.J."/>
        </authorList>
    </citation>
    <scope>NUCLEOTIDE SEQUENCE [LARGE SCALE GENOMIC DNA]</scope>
    <source>
        <strain evidence="1 2">CCMP332</strain>
    </source>
</reference>
<proteinExistence type="predicted"/>
<dbReference type="AlphaFoldDB" id="A0ABD3PC91"/>
<dbReference type="EMBL" id="JABMIG020000215">
    <property type="protein sequence ID" value="KAL3785422.1"/>
    <property type="molecule type" value="Genomic_DNA"/>
</dbReference>
<evidence type="ECO:0008006" key="3">
    <source>
        <dbReference type="Google" id="ProtNLM"/>
    </source>
</evidence>